<dbReference type="PANTHER" id="PTHR34822:SF1">
    <property type="entry name" value="GRPB FAMILY PROTEIN"/>
    <property type="match status" value="1"/>
</dbReference>
<dbReference type="CDD" id="cd04686">
    <property type="entry name" value="NUDIX_Hydrolase"/>
    <property type="match status" value="1"/>
</dbReference>
<dbReference type="SUPFAM" id="SSF81301">
    <property type="entry name" value="Nucleotidyltransferase"/>
    <property type="match status" value="1"/>
</dbReference>
<evidence type="ECO:0000313" key="4">
    <source>
        <dbReference type="Proteomes" id="UP000640786"/>
    </source>
</evidence>
<protein>
    <submittedName>
        <fullName evidence="3">GrpB family protein</fullName>
    </submittedName>
</protein>
<dbReference type="Gene3D" id="3.30.460.10">
    <property type="entry name" value="Beta Polymerase, domain 2"/>
    <property type="match status" value="1"/>
</dbReference>
<organism evidence="3 4">
    <name type="scientific">Psychrobacillus faecigallinarum</name>
    <dbReference type="NCBI Taxonomy" id="2762235"/>
    <lineage>
        <taxon>Bacteria</taxon>
        <taxon>Bacillati</taxon>
        <taxon>Bacillota</taxon>
        <taxon>Bacilli</taxon>
        <taxon>Bacillales</taxon>
        <taxon>Bacillaceae</taxon>
        <taxon>Psychrobacillus</taxon>
    </lineage>
</organism>
<proteinExistence type="predicted"/>
<dbReference type="InterPro" id="IPR000086">
    <property type="entry name" value="NUDIX_hydrolase_dom"/>
</dbReference>
<dbReference type="InterPro" id="IPR015797">
    <property type="entry name" value="NUDIX_hydrolase-like_dom_sf"/>
</dbReference>
<accession>A0ABR8R736</accession>
<dbReference type="InterPro" id="IPR043519">
    <property type="entry name" value="NT_sf"/>
</dbReference>
<dbReference type="PROSITE" id="PS00893">
    <property type="entry name" value="NUDIX_BOX"/>
    <property type="match status" value="1"/>
</dbReference>
<dbReference type="Proteomes" id="UP000640786">
    <property type="component" value="Unassembled WGS sequence"/>
</dbReference>
<dbReference type="PROSITE" id="PS51462">
    <property type="entry name" value="NUDIX"/>
    <property type="match status" value="1"/>
</dbReference>
<reference evidence="3 4" key="1">
    <citation type="submission" date="2020-08" db="EMBL/GenBank/DDBJ databases">
        <title>A Genomic Blueprint of the Chicken Gut Microbiome.</title>
        <authorList>
            <person name="Gilroy R."/>
            <person name="Ravi A."/>
            <person name="Getino M."/>
            <person name="Pursley I."/>
            <person name="Horton D.L."/>
            <person name="Alikhan N.-F."/>
            <person name="Baker D."/>
            <person name="Gharbi K."/>
            <person name="Hall N."/>
            <person name="Watson M."/>
            <person name="Adriaenssens E.M."/>
            <person name="Foster-Nyarko E."/>
            <person name="Jarju S."/>
            <person name="Secka A."/>
            <person name="Antonio M."/>
            <person name="Oren A."/>
            <person name="Chaudhuri R."/>
            <person name="La Ragione R.M."/>
            <person name="Hildebrand F."/>
            <person name="Pallen M.J."/>
        </authorList>
    </citation>
    <scope>NUCLEOTIDE SEQUENCE [LARGE SCALE GENOMIC DNA]</scope>
    <source>
        <strain evidence="3 4">Sa2BUA9</strain>
    </source>
</reference>
<sequence length="331" mass="38634">MRKVEVIEYSKDWALLFEQESKTLNEIFKEELLEIHHIGSTSVEGLSAKPIIDMMPVVRDIEKIDLFNQQMIQQGYTPKGENGLPGRRYFQKGENNRTHHIHIYEQGNPEIERHLVFRDYLKVHPVDLNRYGELKSKLAKLFPFDIESYINGKDKIVQEIEENAQRWKKRIQLNFHRPFGVYGICVQEKKLLVIEKNSGPYINRYDLPGGNLEPRESLKEAVQREFLEETGLLIDVLEQIGTADFMIHTDWREGTAVHHIAVFYLVEQTGGSITKPLLFEGQDSLGAVWIAEEEATKENSSPLVLKAFEWLRTKKFSIEATYYEQWQVKKN</sequence>
<evidence type="ECO:0000313" key="3">
    <source>
        <dbReference type="EMBL" id="MBD7943622.1"/>
    </source>
</evidence>
<dbReference type="Gene3D" id="3.90.79.10">
    <property type="entry name" value="Nucleoside Triphosphate Pyrophosphohydrolase"/>
    <property type="match status" value="1"/>
</dbReference>
<feature type="domain" description="Nudix hydrolase" evidence="2">
    <location>
        <begin position="174"/>
        <end position="312"/>
    </location>
</feature>
<dbReference type="EMBL" id="JACSQO010000002">
    <property type="protein sequence ID" value="MBD7943622.1"/>
    <property type="molecule type" value="Genomic_DNA"/>
</dbReference>
<dbReference type="PANTHER" id="PTHR34822">
    <property type="entry name" value="GRPB DOMAIN PROTEIN (AFU_ORTHOLOGUE AFUA_1G01530)"/>
    <property type="match status" value="1"/>
</dbReference>
<dbReference type="InterPro" id="IPR020084">
    <property type="entry name" value="NUDIX_hydrolase_CS"/>
</dbReference>
<evidence type="ECO:0000256" key="1">
    <source>
        <dbReference type="ARBA" id="ARBA00022801"/>
    </source>
</evidence>
<name>A0ABR8R736_9BACI</name>
<keyword evidence="4" id="KW-1185">Reference proteome</keyword>
<comment type="caution">
    <text evidence="3">The sequence shown here is derived from an EMBL/GenBank/DDBJ whole genome shotgun (WGS) entry which is preliminary data.</text>
</comment>
<gene>
    <name evidence="3" type="ORF">H9650_05770</name>
</gene>
<evidence type="ECO:0000259" key="2">
    <source>
        <dbReference type="PROSITE" id="PS51462"/>
    </source>
</evidence>
<dbReference type="Pfam" id="PF04229">
    <property type="entry name" value="GrpB"/>
    <property type="match status" value="1"/>
</dbReference>
<dbReference type="InterPro" id="IPR007344">
    <property type="entry name" value="GrpB/CoaE"/>
</dbReference>
<dbReference type="SUPFAM" id="SSF55811">
    <property type="entry name" value="Nudix"/>
    <property type="match status" value="1"/>
</dbReference>
<keyword evidence="1" id="KW-0378">Hydrolase</keyword>
<dbReference type="Pfam" id="PF00293">
    <property type="entry name" value="NUDIX"/>
    <property type="match status" value="1"/>
</dbReference>